<evidence type="ECO:0000256" key="2">
    <source>
        <dbReference type="SAM" id="Phobius"/>
    </source>
</evidence>
<keyword evidence="4" id="KW-1185">Reference proteome</keyword>
<sequence length="166" mass="17755">MAARTSHASCRFAPGFTLIELLVVMAVLGILAAAILPLGETLVKAGKERELRRSLWEIRAAIDDYKRQAERGVIAAGSTDSGYPASLQVLVAGVADARAAGAGRQLYFLRRIPRDPFSDPSLPAPQTWRLRSYASPPDKPAPGADVFDVRSSSDALALDGSSYASW</sequence>
<gene>
    <name evidence="3" type="ORF">M9799_02990</name>
</gene>
<evidence type="ECO:0000313" key="3">
    <source>
        <dbReference type="EMBL" id="UYG52221.1"/>
    </source>
</evidence>
<reference evidence="3" key="1">
    <citation type="submission" date="2022-09" db="EMBL/GenBank/DDBJ databases">
        <title>The complete genome of Acidovorax sp. 5MLIR.</title>
        <authorList>
            <person name="Liu L."/>
            <person name="Yue J."/>
            <person name="Yang F."/>
            <person name="Yuan J."/>
            <person name="Li L."/>
        </authorList>
    </citation>
    <scope>NUCLEOTIDE SEQUENCE</scope>
    <source>
        <strain evidence="3">5MLIR</strain>
    </source>
</reference>
<organism evidence="3 4">
    <name type="scientific">Comamonas endophytica</name>
    <dbReference type="NCBI Taxonomy" id="2949090"/>
    <lineage>
        <taxon>Bacteria</taxon>
        <taxon>Pseudomonadati</taxon>
        <taxon>Pseudomonadota</taxon>
        <taxon>Betaproteobacteria</taxon>
        <taxon>Burkholderiales</taxon>
        <taxon>Comamonadaceae</taxon>
        <taxon>Comamonas</taxon>
    </lineage>
</organism>
<evidence type="ECO:0000256" key="1">
    <source>
        <dbReference type="ARBA" id="ARBA00022481"/>
    </source>
</evidence>
<dbReference type="InterPro" id="IPR045584">
    <property type="entry name" value="Pilin-like"/>
</dbReference>
<name>A0ABY6GBE4_9BURK</name>
<dbReference type="SUPFAM" id="SSF54523">
    <property type="entry name" value="Pili subunits"/>
    <property type="match status" value="1"/>
</dbReference>
<dbReference type="InterPro" id="IPR012902">
    <property type="entry name" value="N_methyl_site"/>
</dbReference>
<dbReference type="InterPro" id="IPR000983">
    <property type="entry name" value="Bac_GSPG_pilin"/>
</dbReference>
<keyword evidence="1" id="KW-0488">Methylation</keyword>
<dbReference type="NCBIfam" id="TIGR02532">
    <property type="entry name" value="IV_pilin_GFxxxE"/>
    <property type="match status" value="1"/>
</dbReference>
<dbReference type="EMBL" id="CP106881">
    <property type="protein sequence ID" value="UYG52221.1"/>
    <property type="molecule type" value="Genomic_DNA"/>
</dbReference>
<keyword evidence="2" id="KW-0472">Membrane</keyword>
<feature type="transmembrane region" description="Helical" evidence="2">
    <location>
        <begin position="21"/>
        <end position="43"/>
    </location>
</feature>
<proteinExistence type="predicted"/>
<dbReference type="Pfam" id="PF07963">
    <property type="entry name" value="N_methyl"/>
    <property type="match status" value="1"/>
</dbReference>
<protein>
    <submittedName>
        <fullName evidence="3">Type II secretion system GspH family protein</fullName>
    </submittedName>
</protein>
<dbReference type="RefSeq" id="WP_231044256.1">
    <property type="nucleotide sequence ID" value="NZ_CP106881.1"/>
</dbReference>
<keyword evidence="2" id="KW-1133">Transmembrane helix</keyword>
<keyword evidence="2" id="KW-0812">Transmembrane</keyword>
<accession>A0ABY6GBE4</accession>
<dbReference type="Proteomes" id="UP001162800">
    <property type="component" value="Chromosome"/>
</dbReference>
<dbReference type="Gene3D" id="3.30.700.10">
    <property type="entry name" value="Glycoprotein, Type 4 Pilin"/>
    <property type="match status" value="1"/>
</dbReference>
<evidence type="ECO:0000313" key="4">
    <source>
        <dbReference type="Proteomes" id="UP001162800"/>
    </source>
</evidence>
<dbReference type="PRINTS" id="PR00813">
    <property type="entry name" value="BCTERIALGSPG"/>
</dbReference>